<proteinExistence type="predicted"/>
<dbReference type="Gene3D" id="1.10.10.60">
    <property type="entry name" value="Homeodomain-like"/>
    <property type="match status" value="2"/>
</dbReference>
<feature type="domain" description="Myb-like" evidence="7">
    <location>
        <begin position="62"/>
        <end position="112"/>
    </location>
</feature>
<evidence type="ECO:0000256" key="2">
    <source>
        <dbReference type="ARBA" id="ARBA00022737"/>
    </source>
</evidence>
<dbReference type="GO" id="GO:0003677">
    <property type="term" value="F:DNA binding"/>
    <property type="evidence" value="ECO:0007669"/>
    <property type="project" value="UniProtKB-KW"/>
</dbReference>
<dbReference type="PANTHER" id="PTHR10641:SF1376">
    <property type="entry name" value="MYB-RELATED PROTEIN 306-LIKE"/>
    <property type="match status" value="1"/>
</dbReference>
<reference evidence="9 10" key="1">
    <citation type="submission" date="2019-12" db="EMBL/GenBank/DDBJ databases">
        <authorList>
            <person name="Alioto T."/>
            <person name="Alioto T."/>
            <person name="Gomez Garrido J."/>
        </authorList>
    </citation>
    <scope>NUCLEOTIDE SEQUENCE [LARGE SCALE GENOMIC DNA]</scope>
</reference>
<dbReference type="PANTHER" id="PTHR10641">
    <property type="entry name" value="MYB FAMILY TRANSCRIPTION FACTOR"/>
    <property type="match status" value="1"/>
</dbReference>
<organism evidence="9 10">
    <name type="scientific">Olea europaea subsp. europaea</name>
    <dbReference type="NCBI Taxonomy" id="158383"/>
    <lineage>
        <taxon>Eukaryota</taxon>
        <taxon>Viridiplantae</taxon>
        <taxon>Streptophyta</taxon>
        <taxon>Embryophyta</taxon>
        <taxon>Tracheophyta</taxon>
        <taxon>Spermatophyta</taxon>
        <taxon>Magnoliopsida</taxon>
        <taxon>eudicotyledons</taxon>
        <taxon>Gunneridae</taxon>
        <taxon>Pentapetalae</taxon>
        <taxon>asterids</taxon>
        <taxon>lamiids</taxon>
        <taxon>Lamiales</taxon>
        <taxon>Oleaceae</taxon>
        <taxon>Oleeae</taxon>
        <taxon>Olea</taxon>
    </lineage>
</organism>
<evidence type="ECO:0000256" key="3">
    <source>
        <dbReference type="ARBA" id="ARBA00023125"/>
    </source>
</evidence>
<feature type="region of interest" description="Disordered" evidence="6">
    <location>
        <begin position="248"/>
        <end position="267"/>
    </location>
</feature>
<dbReference type="CDD" id="cd00167">
    <property type="entry name" value="SANT"/>
    <property type="match status" value="2"/>
</dbReference>
<keyword evidence="10" id="KW-1185">Reference proteome</keyword>
<accession>A0A8S0UWJ2</accession>
<gene>
    <name evidence="9" type="ORF">OLEA9_A121154</name>
</gene>
<evidence type="ECO:0000256" key="6">
    <source>
        <dbReference type="SAM" id="MobiDB-lite"/>
    </source>
</evidence>
<comment type="caution">
    <text evidence="9">The sequence shown here is derived from an EMBL/GenBank/DDBJ whole genome shotgun (WGS) entry which is preliminary data.</text>
</comment>
<dbReference type="Gramene" id="OE9A121154T1">
    <property type="protein sequence ID" value="OE9A121154C1"/>
    <property type="gene ID" value="OE9A121154"/>
</dbReference>
<dbReference type="GO" id="GO:0009733">
    <property type="term" value="P:response to auxin"/>
    <property type="evidence" value="ECO:0007669"/>
    <property type="project" value="TreeGrafter"/>
</dbReference>
<keyword evidence="4" id="KW-0539">Nucleus</keyword>
<dbReference type="InterPro" id="IPR015495">
    <property type="entry name" value="Myb_TF_plants"/>
</dbReference>
<dbReference type="Pfam" id="PF00249">
    <property type="entry name" value="Myb_DNA-binding"/>
    <property type="match status" value="2"/>
</dbReference>
<feature type="domain" description="Myb-like" evidence="7">
    <location>
        <begin position="9"/>
        <end position="61"/>
    </location>
</feature>
<dbReference type="InterPro" id="IPR017930">
    <property type="entry name" value="Myb_dom"/>
</dbReference>
<dbReference type="SMART" id="SM00717">
    <property type="entry name" value="SANT"/>
    <property type="match status" value="2"/>
</dbReference>
<dbReference type="PROSITE" id="PS51294">
    <property type="entry name" value="HTH_MYB"/>
    <property type="match status" value="2"/>
</dbReference>
<evidence type="ECO:0000256" key="1">
    <source>
        <dbReference type="ARBA" id="ARBA00004123"/>
    </source>
</evidence>
<dbReference type="AlphaFoldDB" id="A0A8S0UWJ2"/>
<dbReference type="InterPro" id="IPR009057">
    <property type="entry name" value="Homeodomain-like_sf"/>
</dbReference>
<evidence type="ECO:0000259" key="7">
    <source>
        <dbReference type="PROSITE" id="PS50090"/>
    </source>
</evidence>
<keyword evidence="2" id="KW-0677">Repeat</keyword>
<comment type="subcellular location">
    <subcellularLocation>
        <location evidence="1">Nucleus</location>
    </subcellularLocation>
</comment>
<dbReference type="Proteomes" id="UP000594638">
    <property type="component" value="Unassembled WGS sequence"/>
</dbReference>
<protein>
    <submittedName>
        <fullName evidence="9">Myb-related 306-like</fullName>
    </submittedName>
</protein>
<dbReference type="GO" id="GO:0005634">
    <property type="term" value="C:nucleus"/>
    <property type="evidence" value="ECO:0007669"/>
    <property type="project" value="UniProtKB-SubCell"/>
</dbReference>
<dbReference type="InterPro" id="IPR001005">
    <property type="entry name" value="SANT/Myb"/>
</dbReference>
<dbReference type="EMBL" id="CACTIH010009066">
    <property type="protein sequence ID" value="CAA3022267.1"/>
    <property type="molecule type" value="Genomic_DNA"/>
</dbReference>
<dbReference type="PROSITE" id="PS50090">
    <property type="entry name" value="MYB_LIKE"/>
    <property type="match status" value="2"/>
</dbReference>
<comment type="function">
    <text evidence="5">Transcription factor.</text>
</comment>
<evidence type="ECO:0000259" key="8">
    <source>
        <dbReference type="PROSITE" id="PS51294"/>
    </source>
</evidence>
<evidence type="ECO:0000256" key="5">
    <source>
        <dbReference type="ARBA" id="ARBA00057804"/>
    </source>
</evidence>
<evidence type="ECO:0000313" key="10">
    <source>
        <dbReference type="Proteomes" id="UP000594638"/>
    </source>
</evidence>
<dbReference type="SUPFAM" id="SSF46689">
    <property type="entry name" value="Homeodomain-like"/>
    <property type="match status" value="1"/>
</dbReference>
<dbReference type="FunFam" id="1.10.10.60:FF:000001">
    <property type="entry name" value="MYB-related transcription factor"/>
    <property type="match status" value="1"/>
</dbReference>
<feature type="domain" description="HTH myb-type" evidence="8">
    <location>
        <begin position="9"/>
        <end position="65"/>
    </location>
</feature>
<keyword evidence="3" id="KW-0238">DNA-binding</keyword>
<feature type="domain" description="HTH myb-type" evidence="8">
    <location>
        <begin position="66"/>
        <end position="116"/>
    </location>
</feature>
<evidence type="ECO:0000313" key="9">
    <source>
        <dbReference type="EMBL" id="CAA3022267.1"/>
    </source>
</evidence>
<dbReference type="OrthoDB" id="2143914at2759"/>
<name>A0A8S0UWJ2_OLEEU</name>
<sequence>MGRPPCYDKVGVKKGPWTPEEDIKLVSYVKEHGPGNWRAVPTNAGLRRCSKSCRLRWANYLRPGIKRGNFTVHEEKIIIQLQALLGNKWASIASYLPERTDNDIKNYWNTHLKKKVKNLPSSNFEAHSITRGQWEMKLQTDINMAKQALHDALSYQNTSNFTELIPEFKPPDTKSGKEFTYASSTENIARLLKQWAINRPKSSITQNSVDCSARESIPSPCTERKSGNTLSESLFWFGSASFDSSNSEIEFSGTGSPEAGFLHGESKLDPTALGPTHLSTLENLLLDDQWKECVFDESLDLF</sequence>
<evidence type="ECO:0000256" key="4">
    <source>
        <dbReference type="ARBA" id="ARBA00023242"/>
    </source>
</evidence>